<dbReference type="InterPro" id="IPR019931">
    <property type="entry name" value="LPXTG_anchor"/>
</dbReference>
<dbReference type="EMBL" id="JAEHOI010000002">
    <property type="protein sequence ID" value="MBK0421064.1"/>
    <property type="molecule type" value="Genomic_DNA"/>
</dbReference>
<evidence type="ECO:0000259" key="8">
    <source>
        <dbReference type="Pfam" id="PF00746"/>
    </source>
</evidence>
<dbReference type="InterPro" id="IPR041033">
    <property type="entry name" value="SpaA_PFL_dom_1"/>
</dbReference>
<dbReference type="InterPro" id="IPR048052">
    <property type="entry name" value="FM1-like"/>
</dbReference>
<dbReference type="Proteomes" id="UP000618733">
    <property type="component" value="Unassembled WGS sequence"/>
</dbReference>
<gene>
    <name evidence="11" type="ORF">JD292_03075</name>
</gene>
<dbReference type="InterPro" id="IPR013783">
    <property type="entry name" value="Ig-like_fold"/>
</dbReference>
<dbReference type="Pfam" id="PF00746">
    <property type="entry name" value="Gram_pos_anchor"/>
    <property type="match status" value="1"/>
</dbReference>
<evidence type="ECO:0000256" key="5">
    <source>
        <dbReference type="ARBA" id="ARBA00023088"/>
    </source>
</evidence>
<sequence>MQDTMKRRIVRLGASALAAGVAVLGIALPASAAPANIDPNADVTLTLHKYEQPGAGNLGPNDGTEIPNPSGTPLEGVEFTFQKVTNIDLLTNEGWAAVDGLKASDVMGDPAKYPLGNEIVRVTDNAGKIELAKPDVEIGLYLVRETASGPNPIVEPAVPFLVALPLPSPTGDGTWNANVHVYPKNALSTITKTVDDSDAQKIGDAVTWTIEAGVPTLPEGTSYTSYQVSDSLDPRLGFQSIALTLVGNTTTNLVAGTDYTLTAPATGASGDVRADFTAAGLAKLATAGAGAKVHAELTTTILSLGNGNIENEATVFINDPKNGHTSEPAVTHWGGLKILKFADGDESKTLAGAEFSIYAVDPAQNPGATPILTQVTTDAQGIALVEGLKVGSYWLVETKAPAGYELDATPIRVDVTAGSITDAVIVKVANTQVPPFTLPLTGGQGTALFVIGGGALLAAAATAFLIARRRRTRLVSEE</sequence>
<keyword evidence="12" id="KW-1185">Reference proteome</keyword>
<dbReference type="PANTHER" id="PTHR36108:SF13">
    <property type="entry name" value="COLOSSIN-B-RELATED"/>
    <property type="match status" value="1"/>
</dbReference>
<dbReference type="Pfam" id="PF17802">
    <property type="entry name" value="SpaA"/>
    <property type="match status" value="1"/>
</dbReference>
<evidence type="ECO:0000256" key="6">
    <source>
        <dbReference type="SAM" id="Phobius"/>
    </source>
</evidence>
<feature type="domain" description="SpaA-like prealbumin fold" evidence="10">
    <location>
        <begin position="342"/>
        <end position="421"/>
    </location>
</feature>
<evidence type="ECO:0000256" key="3">
    <source>
        <dbReference type="ARBA" id="ARBA00022525"/>
    </source>
</evidence>
<dbReference type="Gene3D" id="2.60.40.10">
    <property type="entry name" value="Immunoglobulins"/>
    <property type="match status" value="2"/>
</dbReference>
<dbReference type="Pfam" id="PF16555">
    <property type="entry name" value="GramPos_pilinD1"/>
    <property type="match status" value="1"/>
</dbReference>
<dbReference type="Gene3D" id="2.60.40.740">
    <property type="match status" value="1"/>
</dbReference>
<keyword evidence="6" id="KW-0472">Membrane</keyword>
<protein>
    <submittedName>
        <fullName evidence="11">SpaH/EbpB family LPXTG-anchored major pilin</fullName>
    </submittedName>
</protein>
<keyword evidence="2" id="KW-0134">Cell wall</keyword>
<keyword evidence="5" id="KW-0572">Peptidoglycan-anchor</keyword>
<evidence type="ECO:0000256" key="2">
    <source>
        <dbReference type="ARBA" id="ARBA00022512"/>
    </source>
</evidence>
<feature type="domain" description="Gram-positive pilin subunit D1 N-terminal" evidence="9">
    <location>
        <begin position="41"/>
        <end position="185"/>
    </location>
</feature>
<dbReference type="PANTHER" id="PTHR36108">
    <property type="entry name" value="COLOSSIN-B-RELATED"/>
    <property type="match status" value="1"/>
</dbReference>
<evidence type="ECO:0000256" key="4">
    <source>
        <dbReference type="ARBA" id="ARBA00022729"/>
    </source>
</evidence>
<comment type="similarity">
    <text evidence="1">Belongs to the serine-aspartate repeat-containing protein (SDr) family.</text>
</comment>
<dbReference type="SUPFAM" id="SSF49478">
    <property type="entry name" value="Cna protein B-type domain"/>
    <property type="match status" value="1"/>
</dbReference>
<dbReference type="RefSeq" id="WP_200131257.1">
    <property type="nucleotide sequence ID" value="NZ_JAEHOI010000002.1"/>
</dbReference>
<proteinExistence type="inferred from homology"/>
<accession>A0A934QAC4</accession>
<evidence type="ECO:0000256" key="7">
    <source>
        <dbReference type="SAM" id="SignalP"/>
    </source>
</evidence>
<reference evidence="11" key="1">
    <citation type="submission" date="2020-12" db="EMBL/GenBank/DDBJ databases">
        <title>Leucobacter sp. CAS2, isolated from Chromium sludge.</title>
        <authorList>
            <person name="Xu Z."/>
        </authorList>
    </citation>
    <scope>NUCLEOTIDE SEQUENCE</scope>
    <source>
        <strain evidence="11">CSA2</strain>
    </source>
</reference>
<dbReference type="NCBIfam" id="TIGR01167">
    <property type="entry name" value="LPXTG_anchor"/>
    <property type="match status" value="1"/>
</dbReference>
<name>A0A934QAC4_9MICO</name>
<feature type="chain" id="PRO_5037229829" evidence="7">
    <location>
        <begin position="33"/>
        <end position="478"/>
    </location>
</feature>
<feature type="transmembrane region" description="Helical" evidence="6">
    <location>
        <begin position="447"/>
        <end position="467"/>
    </location>
</feature>
<keyword evidence="3" id="KW-0964">Secreted</keyword>
<evidence type="ECO:0000313" key="12">
    <source>
        <dbReference type="Proteomes" id="UP000618733"/>
    </source>
</evidence>
<dbReference type="InterPro" id="IPR032364">
    <property type="entry name" value="GramPos_pilinD1_N"/>
</dbReference>
<dbReference type="NCBIfam" id="NF033902">
    <property type="entry name" value="iso_D2_wall_anc"/>
    <property type="match status" value="1"/>
</dbReference>
<evidence type="ECO:0000259" key="10">
    <source>
        <dbReference type="Pfam" id="PF17802"/>
    </source>
</evidence>
<evidence type="ECO:0000313" key="11">
    <source>
        <dbReference type="EMBL" id="MBK0421064.1"/>
    </source>
</evidence>
<dbReference type="GO" id="GO:0005975">
    <property type="term" value="P:carbohydrate metabolic process"/>
    <property type="evidence" value="ECO:0007669"/>
    <property type="project" value="UniProtKB-ARBA"/>
</dbReference>
<organism evidence="11 12">
    <name type="scientific">Leucobacter edaphi</name>
    <dbReference type="NCBI Taxonomy" id="2796472"/>
    <lineage>
        <taxon>Bacteria</taxon>
        <taxon>Bacillati</taxon>
        <taxon>Actinomycetota</taxon>
        <taxon>Actinomycetes</taxon>
        <taxon>Micrococcales</taxon>
        <taxon>Microbacteriaceae</taxon>
        <taxon>Leucobacter</taxon>
    </lineage>
</organism>
<keyword evidence="6" id="KW-0812">Transmembrane</keyword>
<keyword evidence="4 7" id="KW-0732">Signal</keyword>
<comment type="caution">
    <text evidence="11">The sequence shown here is derived from an EMBL/GenBank/DDBJ whole genome shotgun (WGS) entry which is preliminary data.</text>
</comment>
<feature type="domain" description="Gram-positive cocci surface proteins LPxTG" evidence="8">
    <location>
        <begin position="437"/>
        <end position="471"/>
    </location>
</feature>
<evidence type="ECO:0000256" key="1">
    <source>
        <dbReference type="ARBA" id="ARBA00007257"/>
    </source>
</evidence>
<evidence type="ECO:0000259" key="9">
    <source>
        <dbReference type="Pfam" id="PF16555"/>
    </source>
</evidence>
<dbReference type="PROSITE" id="PS51318">
    <property type="entry name" value="TAT"/>
    <property type="match status" value="1"/>
</dbReference>
<keyword evidence="6" id="KW-1133">Transmembrane helix</keyword>
<dbReference type="InterPro" id="IPR006311">
    <property type="entry name" value="TAT_signal"/>
</dbReference>
<dbReference type="InterPro" id="IPR026466">
    <property type="entry name" value="Fim_isopep_form_D2_dom"/>
</dbReference>
<dbReference type="NCBIfam" id="TIGR04226">
    <property type="entry name" value="RrgB_K2N_iso_D2"/>
    <property type="match status" value="1"/>
</dbReference>
<dbReference type="AlphaFoldDB" id="A0A934QAC4"/>
<feature type="signal peptide" evidence="7">
    <location>
        <begin position="1"/>
        <end position="32"/>
    </location>
</feature>